<organism evidence="5 6">
    <name type="scientific">Bosea caraganae</name>
    <dbReference type="NCBI Taxonomy" id="2763117"/>
    <lineage>
        <taxon>Bacteria</taxon>
        <taxon>Pseudomonadati</taxon>
        <taxon>Pseudomonadota</taxon>
        <taxon>Alphaproteobacteria</taxon>
        <taxon>Hyphomicrobiales</taxon>
        <taxon>Boseaceae</taxon>
        <taxon>Bosea</taxon>
    </lineage>
</organism>
<dbReference type="AlphaFoldDB" id="A0A370L789"/>
<dbReference type="SUPFAM" id="SSF51735">
    <property type="entry name" value="NAD(P)-binding Rossmann-fold domains"/>
    <property type="match status" value="1"/>
</dbReference>
<keyword evidence="6" id="KW-1185">Reference proteome</keyword>
<dbReference type="InterPro" id="IPR006140">
    <property type="entry name" value="D-isomer_DH_NAD-bd"/>
</dbReference>
<sequence length="321" mass="34015">MTETIVVLDPMTPERADKLRALLPPGMALTHGTARGDEHLKEIIEHADYAIAGQVGVSGDVLRAARKLKLLHKWGVGIDNLDVETARSLGIRVARTTGSNAIPVAEFTLGLMLSALRFISYGHAELKQGEWRGGRLPGETFMLSGKTVGIVGFGAIGMNVARLLQGFGCKILYSKRQPLDAGEEAALGVRHASLPDLLAQSDIVSLHCPLTPETANMIDKAAFAAMKKTAVLINVARGGVVVEPDLVDALRSGEIHAAAMDVFSVEPLPADSPLLTLDNLVVTPHLAAIAADNFAKTVNQMFGNILCVSRGEAVPARDLVA</sequence>
<keyword evidence="3" id="KW-0520">NAD</keyword>
<evidence type="ECO:0000313" key="5">
    <source>
        <dbReference type="EMBL" id="RDJ25503.1"/>
    </source>
</evidence>
<dbReference type="GO" id="GO:0051287">
    <property type="term" value="F:NAD binding"/>
    <property type="evidence" value="ECO:0007669"/>
    <property type="project" value="InterPro"/>
</dbReference>
<protein>
    <submittedName>
        <fullName evidence="5">3-phosphoglycerate dehydrogenase</fullName>
    </submittedName>
</protein>
<feature type="domain" description="D-isomer specific 2-hydroxyacid dehydrogenase NAD-binding" evidence="4">
    <location>
        <begin position="109"/>
        <end position="287"/>
    </location>
</feature>
<dbReference type="InterPro" id="IPR036291">
    <property type="entry name" value="NAD(P)-bd_dom_sf"/>
</dbReference>
<evidence type="ECO:0000256" key="3">
    <source>
        <dbReference type="ARBA" id="ARBA00023027"/>
    </source>
</evidence>
<dbReference type="CDD" id="cd12175">
    <property type="entry name" value="2-Hacid_dh_11"/>
    <property type="match status" value="1"/>
</dbReference>
<dbReference type="RefSeq" id="WP_114829549.1">
    <property type="nucleotide sequence ID" value="NZ_QQTO01000021.1"/>
</dbReference>
<dbReference type="Gene3D" id="3.40.50.720">
    <property type="entry name" value="NAD(P)-binding Rossmann-like Domain"/>
    <property type="match status" value="2"/>
</dbReference>
<accession>A0A370L789</accession>
<comment type="caution">
    <text evidence="5">The sequence shown here is derived from an EMBL/GenBank/DDBJ whole genome shotgun (WGS) entry which is preliminary data.</text>
</comment>
<dbReference type="GO" id="GO:0030267">
    <property type="term" value="F:glyoxylate reductase (NADPH) activity"/>
    <property type="evidence" value="ECO:0007669"/>
    <property type="project" value="TreeGrafter"/>
</dbReference>
<gene>
    <name evidence="5" type="ORF">DWE98_12350</name>
</gene>
<dbReference type="Pfam" id="PF02826">
    <property type="entry name" value="2-Hacid_dh_C"/>
    <property type="match status" value="1"/>
</dbReference>
<evidence type="ECO:0000256" key="2">
    <source>
        <dbReference type="ARBA" id="ARBA00023002"/>
    </source>
</evidence>
<keyword evidence="2" id="KW-0560">Oxidoreductase</keyword>
<dbReference type="InterPro" id="IPR029753">
    <property type="entry name" value="D-isomer_DH_CS"/>
</dbReference>
<evidence type="ECO:0000313" key="6">
    <source>
        <dbReference type="Proteomes" id="UP000255207"/>
    </source>
</evidence>
<comment type="similarity">
    <text evidence="1">Belongs to the D-isomer specific 2-hydroxyacid dehydrogenase family.</text>
</comment>
<dbReference type="InterPro" id="IPR050223">
    <property type="entry name" value="D-isomer_2-hydroxyacid_DH"/>
</dbReference>
<evidence type="ECO:0000256" key="1">
    <source>
        <dbReference type="ARBA" id="ARBA00005854"/>
    </source>
</evidence>
<dbReference type="PROSITE" id="PS00671">
    <property type="entry name" value="D_2_HYDROXYACID_DH_3"/>
    <property type="match status" value="1"/>
</dbReference>
<dbReference type="FunFam" id="3.40.50.720:FF:000203">
    <property type="entry name" value="D-3-phosphoglycerate dehydrogenase (SerA)"/>
    <property type="match status" value="1"/>
</dbReference>
<proteinExistence type="inferred from homology"/>
<dbReference type="OrthoDB" id="9793626at2"/>
<dbReference type="PROSITE" id="PS00670">
    <property type="entry name" value="D_2_HYDROXYACID_DH_2"/>
    <property type="match status" value="1"/>
</dbReference>
<evidence type="ECO:0000259" key="4">
    <source>
        <dbReference type="Pfam" id="PF02826"/>
    </source>
</evidence>
<dbReference type="GO" id="GO:0005829">
    <property type="term" value="C:cytosol"/>
    <property type="evidence" value="ECO:0007669"/>
    <property type="project" value="TreeGrafter"/>
</dbReference>
<dbReference type="EMBL" id="QQTP01000005">
    <property type="protein sequence ID" value="RDJ25503.1"/>
    <property type="molecule type" value="Genomic_DNA"/>
</dbReference>
<dbReference type="Proteomes" id="UP000255207">
    <property type="component" value="Unassembled WGS sequence"/>
</dbReference>
<reference evidence="6" key="1">
    <citation type="submission" date="2018-07" db="EMBL/GenBank/DDBJ databases">
        <authorList>
            <person name="Safronova V.I."/>
            <person name="Chirak E.R."/>
            <person name="Sazanova A.L."/>
        </authorList>
    </citation>
    <scope>NUCLEOTIDE SEQUENCE [LARGE SCALE GENOMIC DNA]</scope>
    <source>
        <strain evidence="6">RCAM04685</strain>
    </source>
</reference>
<dbReference type="SUPFAM" id="SSF52283">
    <property type="entry name" value="Formate/glycerate dehydrogenase catalytic domain-like"/>
    <property type="match status" value="1"/>
</dbReference>
<dbReference type="GO" id="GO:0016618">
    <property type="term" value="F:hydroxypyruvate reductase [NAD(P)H] activity"/>
    <property type="evidence" value="ECO:0007669"/>
    <property type="project" value="TreeGrafter"/>
</dbReference>
<dbReference type="PANTHER" id="PTHR10996">
    <property type="entry name" value="2-HYDROXYACID DEHYDROGENASE-RELATED"/>
    <property type="match status" value="1"/>
</dbReference>
<dbReference type="PANTHER" id="PTHR10996:SF283">
    <property type="entry name" value="GLYOXYLATE_HYDROXYPYRUVATE REDUCTASE B"/>
    <property type="match status" value="1"/>
</dbReference>
<name>A0A370L789_9HYPH</name>